<dbReference type="Gene3D" id="3.40.1440.10">
    <property type="entry name" value="GIY-YIG endonuclease"/>
    <property type="match status" value="1"/>
</dbReference>
<dbReference type="SUPFAM" id="SSF82771">
    <property type="entry name" value="GIY-YIG endonuclease"/>
    <property type="match status" value="1"/>
</dbReference>
<keyword evidence="3" id="KW-0460">Magnesium</keyword>
<accession>A0A481W5U9</accession>
<evidence type="ECO:0000256" key="2">
    <source>
        <dbReference type="ARBA" id="ARBA00010045"/>
    </source>
</evidence>
<feature type="domain" description="GIY-YIG" evidence="4">
    <location>
        <begin position="1"/>
        <end position="85"/>
    </location>
</feature>
<evidence type="ECO:0000256" key="3">
    <source>
        <dbReference type="ARBA" id="ARBA00022842"/>
    </source>
</evidence>
<comment type="similarity">
    <text evidence="2">To endonucleases of group I introns of fungi and phage.</text>
</comment>
<reference evidence="5 6" key="1">
    <citation type="submission" date="2019-02" db="EMBL/GenBank/DDBJ databases">
        <title>Genomic, morphological and functional characterisation of novel bacteriophage Fnu1 capable of disrupt Fusobacterium nucleatum biofilm.</title>
        <authorList>
            <person name="Kabwe M."/>
            <person name="Brown T.L."/>
            <person name="Dashper S."/>
            <person name="Speirs L."/>
            <person name="Ku H."/>
            <person name="Petrovski S."/>
            <person name="Chan H.T."/>
            <person name="Lock P."/>
            <person name="Tucci J."/>
        </authorList>
    </citation>
    <scope>NUCLEOTIDE SEQUENCE [LARGE SCALE GENOMIC DNA]</scope>
</reference>
<proteinExistence type="predicted"/>
<dbReference type="Pfam" id="PF07460">
    <property type="entry name" value="NUMOD3"/>
    <property type="match status" value="1"/>
</dbReference>
<dbReference type="CDD" id="cd10443">
    <property type="entry name" value="GIY-YIG_HE_Tlr8p_PBC-V_like"/>
    <property type="match status" value="1"/>
</dbReference>
<dbReference type="PROSITE" id="PS50164">
    <property type="entry name" value="GIY_YIG"/>
    <property type="match status" value="1"/>
</dbReference>
<organism evidence="5 6">
    <name type="scientific">Fusobacterium phage Fnu1</name>
    <dbReference type="NCBI Taxonomy" id="2530024"/>
    <lineage>
        <taxon>Viruses</taxon>
        <taxon>Duplodnaviria</taxon>
        <taxon>Heunggongvirae</taxon>
        <taxon>Uroviricota</taxon>
        <taxon>Caudoviricetes</taxon>
        <taxon>Latrobevirus</taxon>
        <taxon>Latrobevirus FNU1</taxon>
    </lineage>
</organism>
<dbReference type="GO" id="GO:0003677">
    <property type="term" value="F:DNA binding"/>
    <property type="evidence" value="ECO:0007669"/>
    <property type="project" value="InterPro"/>
</dbReference>
<dbReference type="InterPro" id="IPR000305">
    <property type="entry name" value="GIY-YIG_endonuc"/>
</dbReference>
<dbReference type="RefSeq" id="YP_010082861.1">
    <property type="nucleotide sequence ID" value="NC_055035.1"/>
</dbReference>
<sequence length="344" mass="40318">MIIYKATNKKNGKIYIGQTVHTLKERNRHRKWGKSIFDKAFRKYGEEGFDWEILETVDNIDLLNERETYWIEFYNSTDLKIGYNLKGGGSNAYCTDLVKHKIGKAQIGKKNHMYGKKWGQSNASKRIIDLTTGIIYESGTQAITLLGLKDDKIYRQCKGLIDIDEPHKFRFVDENDKPILTKADDPNYINSPKIQQILKSREIKDKTILCLNDMKEYKSYQECGKAYNLSHQSIRGQCLGHHKNLHTVAFDLTRGSNLKFIFKIDYESWLKIKDVKIDRWQKTKETCNKKIKCLFDGNIFESITQCARYYTNLGYRAITKVTISRHLSRHSEFRYAPHLKFELL</sequence>
<evidence type="ECO:0000259" key="4">
    <source>
        <dbReference type="PROSITE" id="PS50164"/>
    </source>
</evidence>
<evidence type="ECO:0000313" key="6">
    <source>
        <dbReference type="Proteomes" id="UP000292160"/>
    </source>
</evidence>
<protein>
    <submittedName>
        <fullName evidence="5">GIY-YIG nuclease family protein</fullName>
    </submittedName>
</protein>
<dbReference type="EMBL" id="MK554696">
    <property type="protein sequence ID" value="QBJ04076.1"/>
    <property type="molecule type" value="Genomic_DNA"/>
</dbReference>
<name>A0A481W5U9_9CAUD</name>
<keyword evidence="6" id="KW-1185">Reference proteome</keyword>
<dbReference type="KEGG" id="vg:65071869"/>
<dbReference type="InterPro" id="IPR035901">
    <property type="entry name" value="GIY-YIG_endonuc_sf"/>
</dbReference>
<dbReference type="InterPro" id="IPR003611">
    <property type="entry name" value="NUMOD3"/>
</dbReference>
<dbReference type="Pfam" id="PF01541">
    <property type="entry name" value="GIY-YIG"/>
    <property type="match status" value="1"/>
</dbReference>
<dbReference type="Proteomes" id="UP000292160">
    <property type="component" value="Segment"/>
</dbReference>
<dbReference type="SMART" id="SM00465">
    <property type="entry name" value="GIYc"/>
    <property type="match status" value="1"/>
</dbReference>
<evidence type="ECO:0000313" key="5">
    <source>
        <dbReference type="EMBL" id="QBJ04076.1"/>
    </source>
</evidence>
<comment type="cofactor">
    <cofactor evidence="1">
        <name>Mg(2+)</name>
        <dbReference type="ChEBI" id="CHEBI:18420"/>
    </cofactor>
</comment>
<evidence type="ECO:0000256" key="1">
    <source>
        <dbReference type="ARBA" id="ARBA00001946"/>
    </source>
</evidence>
<dbReference type="GeneID" id="65071869"/>